<name>A0ABT3GAP2_9BACT</name>
<evidence type="ECO:0000313" key="1">
    <source>
        <dbReference type="EMBL" id="MCW1916712.1"/>
    </source>
</evidence>
<dbReference type="Proteomes" id="UP001165653">
    <property type="component" value="Unassembled WGS sequence"/>
</dbReference>
<comment type="caution">
    <text evidence="1">The sequence shown here is derived from an EMBL/GenBank/DDBJ whole genome shotgun (WGS) entry which is preliminary data.</text>
</comment>
<dbReference type="RefSeq" id="WP_264516298.1">
    <property type="nucleotide sequence ID" value="NZ_JAPDDR010000018.1"/>
</dbReference>
<dbReference type="EMBL" id="JAPDDR010000018">
    <property type="protein sequence ID" value="MCW1916712.1"/>
    <property type="molecule type" value="Genomic_DNA"/>
</dbReference>
<accession>A0ABT3GAP2</accession>
<evidence type="ECO:0000313" key="2">
    <source>
        <dbReference type="Proteomes" id="UP001165653"/>
    </source>
</evidence>
<proteinExistence type="predicted"/>
<reference evidence="1" key="1">
    <citation type="submission" date="2022-10" db="EMBL/GenBank/DDBJ databases">
        <title>Luteolibacter sp. GHJ8, whole genome shotgun sequencing project.</title>
        <authorList>
            <person name="Zhao G."/>
            <person name="Shen L."/>
        </authorList>
    </citation>
    <scope>NUCLEOTIDE SEQUENCE</scope>
    <source>
        <strain evidence="1">GHJ8</strain>
    </source>
</reference>
<keyword evidence="2" id="KW-1185">Reference proteome</keyword>
<organism evidence="1 2">
    <name type="scientific">Luteolibacter rhizosphaerae</name>
    <dbReference type="NCBI Taxonomy" id="2989719"/>
    <lineage>
        <taxon>Bacteria</taxon>
        <taxon>Pseudomonadati</taxon>
        <taxon>Verrucomicrobiota</taxon>
        <taxon>Verrucomicrobiia</taxon>
        <taxon>Verrucomicrobiales</taxon>
        <taxon>Verrucomicrobiaceae</taxon>
        <taxon>Luteolibacter</taxon>
    </lineage>
</organism>
<sequence>MRTDEYHGLEFDWVAADISGQLAIFCSAGYGPVPAKALRAAGDQEALLGLIGIQAGLSGQSDFLTSRCHRAIYCFDWKLFEGPYRLKQEPAPEKGMGIDTLPERLRDSVTRLDLSFIGRELIHAAERGGI</sequence>
<protein>
    <submittedName>
        <fullName evidence="1">Uncharacterized protein</fullName>
    </submittedName>
</protein>
<gene>
    <name evidence="1" type="ORF">OJ996_24205</name>
</gene>